<evidence type="ECO:0000313" key="1">
    <source>
        <dbReference type="EMBL" id="MFC3615564.1"/>
    </source>
</evidence>
<comment type="caution">
    <text evidence="1">The sequence shown here is derived from an EMBL/GenBank/DDBJ whole genome shotgun (WGS) entry which is preliminary data.</text>
</comment>
<name>A0ABV7TM14_9RHOB</name>
<organism evidence="1 2">
    <name type="scientific">Lutimaribacter marinistellae</name>
    <dbReference type="NCBI Taxonomy" id="1820329"/>
    <lineage>
        <taxon>Bacteria</taxon>
        <taxon>Pseudomonadati</taxon>
        <taxon>Pseudomonadota</taxon>
        <taxon>Alphaproteobacteria</taxon>
        <taxon>Rhodobacterales</taxon>
        <taxon>Roseobacteraceae</taxon>
        <taxon>Lutimaribacter</taxon>
    </lineage>
</organism>
<accession>A0ABV7TM14</accession>
<dbReference type="RefSeq" id="WP_386736832.1">
    <property type="nucleotide sequence ID" value="NZ_JBHRXI010000017.1"/>
</dbReference>
<dbReference type="Proteomes" id="UP001595629">
    <property type="component" value="Unassembled WGS sequence"/>
</dbReference>
<gene>
    <name evidence="1" type="ORF">ACFORG_17545</name>
</gene>
<protein>
    <recommendedName>
        <fullName evidence="3">DUF4034 domain-containing protein</fullName>
    </recommendedName>
</protein>
<keyword evidence="2" id="KW-1185">Reference proteome</keyword>
<sequence length="435" mass="47745">MARQVHGSPRVEKVCDTNMLKTPRRIFDTVRGKLRSSPAMQACPARADLRRLEDHLSIPTAGESADDVACDAAIARGQFLARQDRWEELSHALQAADSTREKTPGGTPVADLLAYGARADVVRASEQGIAEGLPANSAPLIGGILSFERIREGHRTDPMIALVIALAHIDIAWAWRGNGWDTILPPLNRARSSAHFDRAADLLAPHHAAADHSPILAAARCALHSGRRLPSAGLADAYEKLIDLDPENPRPMRSLGSHMLPQWFGNHARLELEARRTAARTQASWGAGGYTWVCFDAIAQDDGACAQVDVDYFTDGLQDIVRRRPDQLTINRLAAYCAVTLRAGMGLDEKADLARARICDAARWLIREHVSVLHPLIWAHAAEGFDNNLVVTSPRRFAARGRADAIQAIAEQFREEIREGFRVTFTEDGPQFDPT</sequence>
<dbReference type="EMBL" id="JBHRXI010000017">
    <property type="protein sequence ID" value="MFC3615564.1"/>
    <property type="molecule type" value="Genomic_DNA"/>
</dbReference>
<evidence type="ECO:0008006" key="3">
    <source>
        <dbReference type="Google" id="ProtNLM"/>
    </source>
</evidence>
<reference evidence="2" key="1">
    <citation type="journal article" date="2019" name="Int. J. Syst. Evol. Microbiol.">
        <title>The Global Catalogue of Microorganisms (GCM) 10K type strain sequencing project: providing services to taxonomists for standard genome sequencing and annotation.</title>
        <authorList>
            <consortium name="The Broad Institute Genomics Platform"/>
            <consortium name="The Broad Institute Genome Sequencing Center for Infectious Disease"/>
            <person name="Wu L."/>
            <person name="Ma J."/>
        </authorList>
    </citation>
    <scope>NUCLEOTIDE SEQUENCE [LARGE SCALE GENOMIC DNA]</scope>
    <source>
        <strain evidence="2">KCTC 42911</strain>
    </source>
</reference>
<proteinExistence type="predicted"/>
<evidence type="ECO:0000313" key="2">
    <source>
        <dbReference type="Proteomes" id="UP001595629"/>
    </source>
</evidence>